<proteinExistence type="predicted"/>
<keyword evidence="3 4" id="KW-1015">Disulfide bond</keyword>
<comment type="caution">
    <text evidence="4">Lacks conserved residue(s) required for the propagation of feature annotation.</text>
</comment>
<feature type="domain" description="Sushi" evidence="5">
    <location>
        <begin position="406"/>
        <end position="464"/>
    </location>
</feature>
<feature type="domain" description="Sushi" evidence="5">
    <location>
        <begin position="467"/>
        <end position="525"/>
    </location>
</feature>
<dbReference type="SUPFAM" id="SSF57535">
    <property type="entry name" value="Complement control module/SCR domain"/>
    <property type="match status" value="8"/>
</dbReference>
<feature type="disulfide bond" evidence="4">
    <location>
        <begin position="100"/>
        <end position="143"/>
    </location>
</feature>
<dbReference type="AlphaFoldDB" id="A0A6I9YV77"/>
<evidence type="ECO:0000256" key="3">
    <source>
        <dbReference type="ARBA" id="ARBA00023157"/>
    </source>
</evidence>
<keyword evidence="1 4" id="KW-0768">Sushi</keyword>
<dbReference type="GeneID" id="106554120"/>
<feature type="domain" description="Sushi" evidence="5">
    <location>
        <begin position="98"/>
        <end position="157"/>
    </location>
</feature>
<accession>A0A6I9YV77</accession>
<organism evidence="6 7">
    <name type="scientific">Thamnophis sirtalis</name>
    <dbReference type="NCBI Taxonomy" id="35019"/>
    <lineage>
        <taxon>Eukaryota</taxon>
        <taxon>Metazoa</taxon>
        <taxon>Chordata</taxon>
        <taxon>Craniata</taxon>
        <taxon>Vertebrata</taxon>
        <taxon>Euteleostomi</taxon>
        <taxon>Lepidosauria</taxon>
        <taxon>Squamata</taxon>
        <taxon>Bifurcata</taxon>
        <taxon>Unidentata</taxon>
        <taxon>Episquamata</taxon>
        <taxon>Toxicofera</taxon>
        <taxon>Serpentes</taxon>
        <taxon>Colubroidea</taxon>
        <taxon>Colubridae</taxon>
        <taxon>Natricinae</taxon>
        <taxon>Thamnophis</taxon>
    </lineage>
</organism>
<dbReference type="OrthoDB" id="10051774at2759"/>
<feature type="domain" description="Sushi" evidence="5">
    <location>
        <begin position="223"/>
        <end position="281"/>
    </location>
</feature>
<dbReference type="PANTHER" id="PTHR45785">
    <property type="entry name" value="COMPLEMENT FACTOR H-RELATED"/>
    <property type="match status" value="1"/>
</dbReference>
<dbReference type="InterPro" id="IPR000436">
    <property type="entry name" value="Sushi_SCR_CCP_dom"/>
</dbReference>
<keyword evidence="2" id="KW-0732">Signal</keyword>
<evidence type="ECO:0000259" key="5">
    <source>
        <dbReference type="PROSITE" id="PS50923"/>
    </source>
</evidence>
<dbReference type="InterPro" id="IPR051503">
    <property type="entry name" value="ComplSys_Reg/VirEntry_Med"/>
</dbReference>
<dbReference type="CDD" id="cd00033">
    <property type="entry name" value="CCP"/>
    <property type="match status" value="5"/>
</dbReference>
<sequence length="591" mass="67560">MGSTYLPKHLKRLINTDWYQMKKKTRNNARTGYLFQYLTYSSVIKSIKEEGIVVQRSQRNSPSAELTVTGWEISRRAIKAWLLLVTSFLLWPGCSSQNECEEPDEIDFGEIVSSEKAKYLENDQVQYRCDPSYVLEGPEWIQCNGQEWTPRPPKCLAPCSISRRRLAAKKLFVFGNQRKARLIQSNQSLQFLCDEGYVLVAPSVRKCVDGYMDFPLCISETGKNCEDPPRIENGDIITLSAKQYRSGSSVEFRCQKDYIMEGQKRSFCNDGAWTEAPNCLQKGCDYVDIENGRMENHDEQFPKREGETFRFYCYNGFLPKSKRQTLQTVTCTNSGFEPEPKCFKTCDPPLRFYHGHFINPHRNKYTEGDRIAFVCDKGYSPANQPSTSTCTQNGWSPAPSCALPEGGCGHPPAVDNGDIVETLKEIYVQSESVTYQCKNLYRMEGSARVTCQNGHWSQTPACRDIEGKCGRPPPVENGDAVNTPKRIYLQSESVTYQCQNFYTMQGSPRVTCQNGCWSQTPTCRIACTASEEDMRQRNIRLRWSNRDTLYSTDGNVVEFVCLRGYRPHPSSGPFRIYCVEGKFDYPYCTRF</sequence>
<dbReference type="RefSeq" id="XP_013928202.1">
    <property type="nucleotide sequence ID" value="XM_014072727.1"/>
</dbReference>
<evidence type="ECO:0000256" key="4">
    <source>
        <dbReference type="PROSITE-ProRule" id="PRU00302"/>
    </source>
</evidence>
<dbReference type="InterPro" id="IPR035976">
    <property type="entry name" value="Sushi/SCR/CCP_sf"/>
</dbReference>
<dbReference type="PANTHER" id="PTHR45785:SF7">
    <property type="entry name" value="COMPLEMENT FACTOR H"/>
    <property type="match status" value="1"/>
</dbReference>
<dbReference type="FunFam" id="2.10.70.10:FF:000026">
    <property type="entry name" value="Complement inhibitory factor H"/>
    <property type="match status" value="2"/>
</dbReference>
<dbReference type="PROSITE" id="PS50923">
    <property type="entry name" value="SUSHI"/>
    <property type="match status" value="5"/>
</dbReference>
<reference evidence="7" key="1">
    <citation type="submission" date="2025-08" db="UniProtKB">
        <authorList>
            <consortium name="RefSeq"/>
        </authorList>
    </citation>
    <scope>IDENTIFICATION</scope>
    <source>
        <tissue evidence="7">Skeletal muscle</tissue>
    </source>
</reference>
<evidence type="ECO:0000256" key="2">
    <source>
        <dbReference type="ARBA" id="ARBA00022729"/>
    </source>
</evidence>
<dbReference type="KEGG" id="tsr:106554120"/>
<keyword evidence="6" id="KW-1185">Reference proteome</keyword>
<name>A0A6I9YV77_9SAUR</name>
<evidence type="ECO:0000313" key="7">
    <source>
        <dbReference type="RefSeq" id="XP_013928202.1"/>
    </source>
</evidence>
<dbReference type="Pfam" id="PF00084">
    <property type="entry name" value="Sushi"/>
    <property type="match status" value="5"/>
</dbReference>
<dbReference type="SMART" id="SM00032">
    <property type="entry name" value="CCP"/>
    <property type="match status" value="8"/>
</dbReference>
<feature type="domain" description="Sushi" evidence="5">
    <location>
        <begin position="344"/>
        <end position="403"/>
    </location>
</feature>
<feature type="disulfide bond" evidence="4">
    <location>
        <begin position="408"/>
        <end position="451"/>
    </location>
</feature>
<evidence type="ECO:0000313" key="6">
    <source>
        <dbReference type="Proteomes" id="UP000504617"/>
    </source>
</evidence>
<dbReference type="Proteomes" id="UP000504617">
    <property type="component" value="Unplaced"/>
</dbReference>
<feature type="disulfide bond" evidence="4">
    <location>
        <begin position="225"/>
        <end position="268"/>
    </location>
</feature>
<dbReference type="Gene3D" id="2.10.70.10">
    <property type="entry name" value="Complement Module, domain 1"/>
    <property type="match status" value="8"/>
</dbReference>
<evidence type="ECO:0000256" key="1">
    <source>
        <dbReference type="ARBA" id="ARBA00022659"/>
    </source>
</evidence>
<feature type="disulfide bond" evidence="4">
    <location>
        <begin position="469"/>
        <end position="512"/>
    </location>
</feature>
<gene>
    <name evidence="7" type="primary">LOC106554120</name>
</gene>
<protein>
    <submittedName>
        <fullName evidence="7">Complement factor H-related protein 1-like</fullName>
    </submittedName>
</protein>